<dbReference type="GO" id="GO:0031982">
    <property type="term" value="C:vesicle"/>
    <property type="evidence" value="ECO:0007669"/>
    <property type="project" value="TreeGrafter"/>
</dbReference>
<sequence length="140" mass="15786">MCVWVCFLVCVSVTGWFLTAEQIMTGEPHTVPVNNCQVLKEARFAVAEFNKANVQEQFAYKVLNITSAKMQIVAGINYILEVWLGRTVCKKSHTADSEPCALHPEPKASSRFKECQCHFIVTDVPWENSRALTLNKCHPN</sequence>
<evidence type="ECO:0000256" key="3">
    <source>
        <dbReference type="SAM" id="SignalP"/>
    </source>
</evidence>
<dbReference type="GO" id="GO:0005737">
    <property type="term" value="C:cytoplasm"/>
    <property type="evidence" value="ECO:0007669"/>
    <property type="project" value="TreeGrafter"/>
</dbReference>
<evidence type="ECO:0000256" key="1">
    <source>
        <dbReference type="ARBA" id="ARBA00009403"/>
    </source>
</evidence>
<dbReference type="SMART" id="SM00043">
    <property type="entry name" value="CY"/>
    <property type="match status" value="1"/>
</dbReference>
<dbReference type="InterPro" id="IPR000010">
    <property type="entry name" value="Cystatin_dom"/>
</dbReference>
<dbReference type="Gene3D" id="3.10.450.10">
    <property type="match status" value="1"/>
</dbReference>
<protein>
    <submittedName>
        <fullName evidence="6">Cystatin-like isoform X1</fullName>
    </submittedName>
</protein>
<gene>
    <name evidence="6" type="primary">LOC103360624</name>
</gene>
<dbReference type="FunFam" id="3.10.450.10:FF:000004">
    <property type="entry name" value="Cystatin C"/>
    <property type="match status" value="1"/>
</dbReference>
<dbReference type="RefSeq" id="XP_008284673.1">
    <property type="nucleotide sequence ID" value="XM_008286451.1"/>
</dbReference>
<evidence type="ECO:0000313" key="6">
    <source>
        <dbReference type="RefSeq" id="XP_008284673.1"/>
    </source>
</evidence>
<organism evidence="5 6">
    <name type="scientific">Stegastes partitus</name>
    <name type="common">bicolor damselfish</name>
    <dbReference type="NCBI Taxonomy" id="144197"/>
    <lineage>
        <taxon>Eukaryota</taxon>
        <taxon>Metazoa</taxon>
        <taxon>Chordata</taxon>
        <taxon>Craniata</taxon>
        <taxon>Vertebrata</taxon>
        <taxon>Euteleostomi</taxon>
        <taxon>Actinopterygii</taxon>
        <taxon>Neopterygii</taxon>
        <taxon>Teleostei</taxon>
        <taxon>Neoteleostei</taxon>
        <taxon>Acanthomorphata</taxon>
        <taxon>Ovalentaria</taxon>
        <taxon>Pomacentridae</taxon>
        <taxon>Stegastes</taxon>
    </lineage>
</organism>
<feature type="domain" description="Cystatin" evidence="4">
    <location>
        <begin position="23"/>
        <end position="138"/>
    </location>
</feature>
<comment type="similarity">
    <text evidence="1">Belongs to the cystatin family.</text>
</comment>
<accession>A0A9Y4K168</accession>
<dbReference type="GO" id="GO:0005615">
    <property type="term" value="C:extracellular space"/>
    <property type="evidence" value="ECO:0007669"/>
    <property type="project" value="TreeGrafter"/>
</dbReference>
<dbReference type="CDD" id="cd00042">
    <property type="entry name" value="CY"/>
    <property type="match status" value="1"/>
</dbReference>
<dbReference type="Pfam" id="PF00031">
    <property type="entry name" value="Cystatin"/>
    <property type="match status" value="1"/>
</dbReference>
<evidence type="ECO:0000313" key="5">
    <source>
        <dbReference type="Proteomes" id="UP000694891"/>
    </source>
</evidence>
<proteinExistence type="inferred from homology"/>
<dbReference type="GO" id="GO:0004869">
    <property type="term" value="F:cysteine-type endopeptidase inhibitor activity"/>
    <property type="evidence" value="ECO:0007669"/>
    <property type="project" value="InterPro"/>
</dbReference>
<evidence type="ECO:0000259" key="4">
    <source>
        <dbReference type="SMART" id="SM00043"/>
    </source>
</evidence>
<evidence type="ECO:0000256" key="2">
    <source>
        <dbReference type="ARBA" id="ARBA00023157"/>
    </source>
</evidence>
<dbReference type="SUPFAM" id="SSF54403">
    <property type="entry name" value="Cystatin/monellin"/>
    <property type="match status" value="1"/>
</dbReference>
<dbReference type="PANTHER" id="PTHR46186">
    <property type="entry name" value="CYSTATIN"/>
    <property type="match status" value="1"/>
</dbReference>
<feature type="chain" id="PRO_5041225174" evidence="3">
    <location>
        <begin position="21"/>
        <end position="140"/>
    </location>
</feature>
<dbReference type="PANTHER" id="PTHR46186:SF12">
    <property type="entry name" value="CYSTATIN C (AMYLOID ANGIOPATHY AND CEREBRAL HEMORRHAGE)-RELATED"/>
    <property type="match status" value="1"/>
</dbReference>
<dbReference type="Proteomes" id="UP000694891">
    <property type="component" value="Unplaced"/>
</dbReference>
<keyword evidence="3" id="KW-0732">Signal</keyword>
<feature type="signal peptide" evidence="3">
    <location>
        <begin position="1"/>
        <end position="20"/>
    </location>
</feature>
<reference evidence="6" key="1">
    <citation type="submission" date="2025-08" db="UniProtKB">
        <authorList>
            <consortium name="RefSeq"/>
        </authorList>
    </citation>
    <scope>IDENTIFICATION</scope>
</reference>
<dbReference type="InterPro" id="IPR046350">
    <property type="entry name" value="Cystatin_sf"/>
</dbReference>
<keyword evidence="2" id="KW-1015">Disulfide bond</keyword>
<name>A0A9Y4K168_9TELE</name>
<keyword evidence="5" id="KW-1185">Reference proteome</keyword>
<dbReference type="GeneID" id="103360624"/>
<dbReference type="AlphaFoldDB" id="A0A9Y4K168"/>